<proteinExistence type="predicted"/>
<protein>
    <submittedName>
        <fullName evidence="1">Uncharacterized protein</fullName>
    </submittedName>
</protein>
<dbReference type="Proteomes" id="UP000005306">
    <property type="component" value="Unassembled WGS sequence"/>
</dbReference>
<evidence type="ECO:0000313" key="2">
    <source>
        <dbReference type="Proteomes" id="UP000005306"/>
    </source>
</evidence>
<dbReference type="AlphaFoldDB" id="Q1V0I2"/>
<sequence>MKQSEWGLIDVIVNNERVLI</sequence>
<dbReference type="HOGENOM" id="CLU_3428160_0_0_5"/>
<evidence type="ECO:0000313" key="1">
    <source>
        <dbReference type="EMBL" id="EAS85246.1"/>
    </source>
</evidence>
<gene>
    <name evidence="1" type="ORF">PU1002_05976</name>
</gene>
<comment type="caution">
    <text evidence="1">The sequence shown here is derived from an EMBL/GenBank/DDBJ whole genome shotgun (WGS) entry which is preliminary data.</text>
</comment>
<dbReference type="EMBL" id="AAPV01000001">
    <property type="protein sequence ID" value="EAS85246.1"/>
    <property type="molecule type" value="Genomic_DNA"/>
</dbReference>
<organism evidence="1 2">
    <name type="scientific">Pelagibacter ubique (strain HTCC1002)</name>
    <dbReference type="NCBI Taxonomy" id="314261"/>
    <lineage>
        <taxon>Bacteria</taxon>
        <taxon>Pseudomonadati</taxon>
        <taxon>Pseudomonadota</taxon>
        <taxon>Alphaproteobacteria</taxon>
        <taxon>Candidatus Pelagibacterales</taxon>
        <taxon>Candidatus Pelagibacteraceae</taxon>
        <taxon>Candidatus Pelagibacter</taxon>
    </lineage>
</organism>
<reference evidence="1 2" key="1">
    <citation type="submission" date="2006-04" db="EMBL/GenBank/DDBJ databases">
        <authorList>
            <person name="Giovannoni S.J."/>
            <person name="Cho J.-C."/>
            <person name="Ferriera S."/>
            <person name="Johnson J."/>
            <person name="Kravitz S."/>
            <person name="Halpern A."/>
            <person name="Remington K."/>
            <person name="Beeson K."/>
            <person name="Tran B."/>
            <person name="Rogers Y.-H."/>
            <person name="Friedman R."/>
            <person name="Venter J.C."/>
        </authorList>
    </citation>
    <scope>NUCLEOTIDE SEQUENCE [LARGE SCALE GENOMIC DNA]</scope>
    <source>
        <strain evidence="1 2">HTCC1002</strain>
    </source>
</reference>
<name>Q1V0I2_PELU1</name>
<accession>Q1V0I2</accession>